<gene>
    <name evidence="8" type="ORF">J2Z37_004321</name>
</gene>
<keyword evidence="2" id="KW-1003">Cell membrane</keyword>
<evidence type="ECO:0000313" key="8">
    <source>
        <dbReference type="EMBL" id="MBP1934301.1"/>
    </source>
</evidence>
<keyword evidence="3 7" id="KW-0812">Transmembrane</keyword>
<keyword evidence="4 7" id="KW-1133">Transmembrane helix</keyword>
<dbReference type="PANTHER" id="PTHR32196:SF72">
    <property type="entry name" value="RIBOSE IMPORT PERMEASE PROTEIN RBSC"/>
    <property type="match status" value="1"/>
</dbReference>
<dbReference type="InterPro" id="IPR001851">
    <property type="entry name" value="ABC_transp_permease"/>
</dbReference>
<evidence type="ECO:0000256" key="2">
    <source>
        <dbReference type="ARBA" id="ARBA00022475"/>
    </source>
</evidence>
<feature type="transmembrane region" description="Helical" evidence="7">
    <location>
        <begin position="92"/>
        <end position="113"/>
    </location>
</feature>
<evidence type="ECO:0000256" key="6">
    <source>
        <dbReference type="SAM" id="MobiDB-lite"/>
    </source>
</evidence>
<evidence type="ECO:0000256" key="4">
    <source>
        <dbReference type="ARBA" id="ARBA00022989"/>
    </source>
</evidence>
<evidence type="ECO:0000256" key="1">
    <source>
        <dbReference type="ARBA" id="ARBA00004651"/>
    </source>
</evidence>
<evidence type="ECO:0000256" key="7">
    <source>
        <dbReference type="SAM" id="Phobius"/>
    </source>
</evidence>
<feature type="transmembrane region" description="Helical" evidence="7">
    <location>
        <begin position="67"/>
        <end position="86"/>
    </location>
</feature>
<proteinExistence type="predicted"/>
<organism evidence="8 9">
    <name type="scientific">Ammoniphilus resinae</name>
    <dbReference type="NCBI Taxonomy" id="861532"/>
    <lineage>
        <taxon>Bacteria</taxon>
        <taxon>Bacillati</taxon>
        <taxon>Bacillota</taxon>
        <taxon>Bacilli</taxon>
        <taxon>Bacillales</taxon>
        <taxon>Paenibacillaceae</taxon>
        <taxon>Aneurinibacillus group</taxon>
        <taxon>Ammoniphilus</taxon>
    </lineage>
</organism>
<dbReference type="CDD" id="cd06579">
    <property type="entry name" value="TM_PBP1_transp_AraH_like"/>
    <property type="match status" value="1"/>
</dbReference>
<feature type="transmembrane region" description="Helical" evidence="7">
    <location>
        <begin position="210"/>
        <end position="229"/>
    </location>
</feature>
<feature type="transmembrane region" description="Helical" evidence="7">
    <location>
        <begin position="120"/>
        <end position="139"/>
    </location>
</feature>
<reference evidence="8 9" key="1">
    <citation type="submission" date="2021-03" db="EMBL/GenBank/DDBJ databases">
        <title>Genomic Encyclopedia of Type Strains, Phase IV (KMG-IV): sequencing the most valuable type-strain genomes for metagenomic binning, comparative biology and taxonomic classification.</title>
        <authorList>
            <person name="Goeker M."/>
        </authorList>
    </citation>
    <scope>NUCLEOTIDE SEQUENCE [LARGE SCALE GENOMIC DNA]</scope>
    <source>
        <strain evidence="8 9">DSM 24738</strain>
    </source>
</reference>
<evidence type="ECO:0000256" key="5">
    <source>
        <dbReference type="ARBA" id="ARBA00023136"/>
    </source>
</evidence>
<feature type="region of interest" description="Disordered" evidence="6">
    <location>
        <begin position="316"/>
        <end position="338"/>
    </location>
</feature>
<evidence type="ECO:0000313" key="9">
    <source>
        <dbReference type="Proteomes" id="UP001519343"/>
    </source>
</evidence>
<dbReference type="Pfam" id="PF02653">
    <property type="entry name" value="BPD_transp_2"/>
    <property type="match status" value="1"/>
</dbReference>
<accession>A0ABS4GVM4</accession>
<keyword evidence="9" id="KW-1185">Reference proteome</keyword>
<evidence type="ECO:0000256" key="3">
    <source>
        <dbReference type="ARBA" id="ARBA00022692"/>
    </source>
</evidence>
<dbReference type="RefSeq" id="WP_209812306.1">
    <property type="nucleotide sequence ID" value="NZ_JAGGKT010000019.1"/>
</dbReference>
<feature type="transmembrane region" description="Helical" evidence="7">
    <location>
        <begin position="159"/>
        <end position="179"/>
    </location>
</feature>
<feature type="transmembrane region" description="Helical" evidence="7">
    <location>
        <begin position="39"/>
        <end position="60"/>
    </location>
</feature>
<feature type="transmembrane region" description="Helical" evidence="7">
    <location>
        <begin position="288"/>
        <end position="305"/>
    </location>
</feature>
<name>A0ABS4GVM4_9BACL</name>
<dbReference type="PANTHER" id="PTHR32196">
    <property type="entry name" value="ABC TRANSPORTER PERMEASE PROTEIN YPHD-RELATED-RELATED"/>
    <property type="match status" value="1"/>
</dbReference>
<comment type="caution">
    <text evidence="8">The sequence shown here is derived from an EMBL/GenBank/DDBJ whole genome shotgun (WGS) entry which is preliminary data.</text>
</comment>
<sequence>MTFLKKLVEVREFMIVMIILVLGVILSISSPVFLTTQNLLSVLLGLSVEAIIAAGMTVLMVAGGFDLSIGSVVAFVGAVTAMALRAGASVPLAILLGIVVGAAVGLLNGFIIAKLKINPFITTLGTMQAVRGLVLIVTGGRNISGLPESFTILGQGKLFGVQSLIIVMLLVIIIGDIFLRKSRALRQTYYIGSSEKAAILSGINVNKVKIWIYVLSGVLAALAGILMTARLGSASVTAGTGMEFRVITAVIIGGASLQGGEGSVFGAFLGCLLMALITNGMNLVGIDVYWQNFVVGATLLVAVIIDQYTMKRKERASLKTKPGPATSTSGTTTSSTPS</sequence>
<feature type="transmembrane region" description="Helical" evidence="7">
    <location>
        <begin position="264"/>
        <end position="282"/>
    </location>
</feature>
<dbReference type="Proteomes" id="UP001519343">
    <property type="component" value="Unassembled WGS sequence"/>
</dbReference>
<protein>
    <submittedName>
        <fullName evidence="8">Ribose transport system permease protein</fullName>
    </submittedName>
</protein>
<dbReference type="EMBL" id="JAGGKT010000019">
    <property type="protein sequence ID" value="MBP1934301.1"/>
    <property type="molecule type" value="Genomic_DNA"/>
</dbReference>
<feature type="transmembrane region" description="Helical" evidence="7">
    <location>
        <begin position="12"/>
        <end position="33"/>
    </location>
</feature>
<keyword evidence="5 7" id="KW-0472">Membrane</keyword>
<feature type="compositionally biased region" description="Low complexity" evidence="6">
    <location>
        <begin position="320"/>
        <end position="338"/>
    </location>
</feature>
<comment type="subcellular location">
    <subcellularLocation>
        <location evidence="1">Cell membrane</location>
        <topology evidence="1">Multi-pass membrane protein</topology>
    </subcellularLocation>
</comment>